<comment type="caution">
    <text evidence="2">The sequence shown here is derived from an EMBL/GenBank/DDBJ whole genome shotgun (WGS) entry which is preliminary data.</text>
</comment>
<dbReference type="PROSITE" id="PS00028">
    <property type="entry name" value="ZINC_FINGER_C2H2_1"/>
    <property type="match status" value="1"/>
</dbReference>
<protein>
    <recommendedName>
        <fullName evidence="1">C2H2-type domain-containing protein</fullName>
    </recommendedName>
</protein>
<sequence length="1042" mass="115660">MEAYCSFKTLANGPCGHGKKSSSEIIPLVSCTKSIDTHLSAHKFSGPVDELDLILCRVGKFSQPVKCSTMTICPNHRLNLGVGWSRGGNTRCRVPEAISGHGKGGKRWPKAEMGLDKDDSLYIFKTTAVFVAVGSGVCSNCRKMLKHTGDEETDLCAMLNKMSTDDDEEVTINPKHSTPCHHLSESEISQSTPYTPRFEDMSASFQTVPDDDTVPESPQDLLNKFLIAKDVSPIKHSLTIPWEEASERTKRGYIKTAKQVAQASLEEITPNDSDMLFHSLYESSESDSTVDSALLKALAECYNNAQHWSTRRQVLSIMADQVTFKQLKHFIPSLTRYRYNIARHHLLLHGRGAVPQVEKSTRIRIPQAKLDHFLSFLTSSNVVQDLPFGEKTLVLSTKAEIKVPNVIRAIIPESIVKQYQSYCKETDFQPMSRSTLCRIMKVCSATVRKSLQGLDYVAADGAQAFDDLVEVVQKLGSDFGKGLSWANDKIDKLKNVKRYLKSDYKALVATASRIGDHCRTYALSCPVDSSFESSCDHEHDLHCERCDLFPSVLQEILAVLREKPQSEEIEELSYQVNQAVQDIEAWKAHLLRCINQDLARVDVLNKLTASSVLLILDWAMKYLPRKFRESQADWYGKRGIPWHLTVAITKSCQGKIQMLTFAHMFKSATQDSSAVLAVVDDVLKQLKSLAPQITEIYLRADNAGCYHAATTLLGLKQLATKHAINLVQFDFSDPQGGKGSCDRKAASLKNKMKVYLNSGHDIETPEQMKQGIESSGGIPGVRATCCGPQATSTLPSIKLKGISFLNNFKYTEQGIRVWKAYSIGEGQLIKWGELSLPPNNLLKEIKTKVSSTANPENSFLTVSASRRLQKKASQPTAAISCQPETQDHDSDTEGDVIEKEASHLFLCSEDGCVKSYQTYSGLQNHLDCGKHVYALEQETLLDKAMIQYGNRLEQGPTDHAPTIEAPSTQAAAVSKPTSVKKGWALKTSKSRKRLTEAQKDYLMAQFKIGEETGHKLDPVSVSRAMRKAKMPMALVSSVLKSF</sequence>
<dbReference type="PANTHER" id="PTHR33845">
    <property type="entry name" value="C2H2-TYPE DOMAIN-CONTAINING PROTEIN"/>
    <property type="match status" value="1"/>
</dbReference>
<evidence type="ECO:0000313" key="3">
    <source>
        <dbReference type="Proteomes" id="UP001159405"/>
    </source>
</evidence>
<evidence type="ECO:0000313" key="2">
    <source>
        <dbReference type="EMBL" id="CAH3149366.1"/>
    </source>
</evidence>
<proteinExistence type="predicted"/>
<organism evidence="2 3">
    <name type="scientific">Porites lobata</name>
    <dbReference type="NCBI Taxonomy" id="104759"/>
    <lineage>
        <taxon>Eukaryota</taxon>
        <taxon>Metazoa</taxon>
        <taxon>Cnidaria</taxon>
        <taxon>Anthozoa</taxon>
        <taxon>Hexacorallia</taxon>
        <taxon>Scleractinia</taxon>
        <taxon>Fungiina</taxon>
        <taxon>Poritidae</taxon>
        <taxon>Porites</taxon>
    </lineage>
</organism>
<feature type="domain" description="C2H2-type" evidence="1">
    <location>
        <begin position="907"/>
        <end position="931"/>
    </location>
</feature>
<reference evidence="2 3" key="1">
    <citation type="submission" date="2022-05" db="EMBL/GenBank/DDBJ databases">
        <authorList>
            <consortium name="Genoscope - CEA"/>
            <person name="William W."/>
        </authorList>
    </citation>
    <scope>NUCLEOTIDE SEQUENCE [LARGE SCALE GENOMIC DNA]</scope>
</reference>
<keyword evidence="3" id="KW-1185">Reference proteome</keyword>
<gene>
    <name evidence="2" type="ORF">PLOB_00047117</name>
</gene>
<dbReference type="EMBL" id="CALNXK010000086">
    <property type="protein sequence ID" value="CAH3149366.1"/>
    <property type="molecule type" value="Genomic_DNA"/>
</dbReference>
<evidence type="ECO:0000259" key="1">
    <source>
        <dbReference type="PROSITE" id="PS00028"/>
    </source>
</evidence>
<accession>A0ABN8PRK4</accession>
<dbReference type="InterPro" id="IPR013087">
    <property type="entry name" value="Znf_C2H2_type"/>
</dbReference>
<name>A0ABN8PRK4_9CNID</name>
<dbReference type="Proteomes" id="UP001159405">
    <property type="component" value="Unassembled WGS sequence"/>
</dbReference>
<dbReference type="PANTHER" id="PTHR33845:SF1">
    <property type="entry name" value="C2H2-TYPE DOMAIN-CONTAINING PROTEIN"/>
    <property type="match status" value="1"/>
</dbReference>